<dbReference type="Proteomes" id="UP000002256">
    <property type="component" value="Plasmid pR132502"/>
</dbReference>
<reference evidence="1 2" key="1">
    <citation type="journal article" date="2010" name="Stand. Genomic Sci.">
        <title>Complete genome sequence of Rhizobium leguminosarum bv. trifolii strain WSM1325, an effective microsymbiont of annual Mediterranean clovers.</title>
        <authorList>
            <person name="Reeve W."/>
            <person name="O'Hara G."/>
            <person name="Chain P."/>
            <person name="Ardley J."/>
            <person name="Brau L."/>
            <person name="Nandesena K."/>
            <person name="Tiwari R."/>
            <person name="Copeland A."/>
            <person name="Nolan M."/>
            <person name="Han C."/>
            <person name="Brettin T."/>
            <person name="Land M."/>
            <person name="Ovchinikova G."/>
            <person name="Ivanova N."/>
            <person name="Mavromatis K."/>
            <person name="Markowitz V."/>
            <person name="Kyrpides N."/>
            <person name="Melino V."/>
            <person name="Denton M."/>
            <person name="Yates R."/>
            <person name="Howieson J."/>
        </authorList>
    </citation>
    <scope>NUCLEOTIDE SEQUENCE [LARGE SCALE GENOMIC DNA]</scope>
    <source>
        <strain evidence="2">WSM1325</strain>
        <plasmid evidence="2">Plasmid pR132502</plasmid>
    </source>
</reference>
<dbReference type="OrthoDB" id="9884944at2"/>
<sequence>MFVKLTDGTITRWINMDAVIQMRFDEDKHQTELFLVRENARLVFVDQSPEEIRTLLDVELERLSQITNWTTGGPIGKSNGCR</sequence>
<protein>
    <submittedName>
        <fullName evidence="1">Uncharacterized protein</fullName>
    </submittedName>
</protein>
<proteinExistence type="predicted"/>
<dbReference type="HOGENOM" id="CLU_2540237_0_0_5"/>
<evidence type="ECO:0000313" key="2">
    <source>
        <dbReference type="Proteomes" id="UP000002256"/>
    </source>
</evidence>
<evidence type="ECO:0000313" key="1">
    <source>
        <dbReference type="EMBL" id="ACS59997.1"/>
    </source>
</evidence>
<dbReference type="EMBL" id="CP001624">
    <property type="protein sequence ID" value="ACS59997.1"/>
    <property type="molecule type" value="Genomic_DNA"/>
</dbReference>
<dbReference type="KEGG" id="rlg:Rleg_6970"/>
<accession>C6B7D9</accession>
<keyword evidence="1" id="KW-0614">Plasmid</keyword>
<organism evidence="1 2">
    <name type="scientific">Rhizobium leguminosarum bv. trifolii (strain WSM1325)</name>
    <dbReference type="NCBI Taxonomy" id="395491"/>
    <lineage>
        <taxon>Bacteria</taxon>
        <taxon>Pseudomonadati</taxon>
        <taxon>Pseudomonadota</taxon>
        <taxon>Alphaproteobacteria</taxon>
        <taxon>Hyphomicrobiales</taxon>
        <taxon>Rhizobiaceae</taxon>
        <taxon>Rhizobium/Agrobacterium group</taxon>
        <taxon>Rhizobium</taxon>
    </lineage>
</organism>
<geneLocation type="plasmid" evidence="1 2">
    <name>pR132502</name>
</geneLocation>
<name>C6B7D9_RHILS</name>
<dbReference type="AlphaFoldDB" id="C6B7D9"/>
<gene>
    <name evidence="1" type="ordered locus">Rleg_6970</name>
</gene>